<sequence length="329" mass="34303">MFVLSTGLRCSVLCLTLLWVVGCVQTKPVPGYARAGDRIVLGLGGIERNSGGEAVLKASDLSITLTDASSVEHDLEALFVFKSFPDYAARLNAGVIDGQIDLFGLSGMSAFDGGWFVVVPLNPPGMPETPLPLAVGAATVEITSPKLTNIADAMEGDLSAIPVEIIAGTSARDGDYDRQFVGYTQYGDNFLIAPDNLAGVSQAGGAFLEIEYNDDSFFAAGAEPMVVPVDHNPYVQLNYNHVANGDGTGTLYVTLLNAAGFSDEANATQNTTPLSGLAVKLLYFKSGATSAVTQAKASFSINAGNSYYIGTDGSILTGISPVLTHNADL</sequence>
<name>A0ABT3TBJ0_9GAMM</name>
<gene>
    <name evidence="1" type="ORF">EYC82_17915</name>
</gene>
<accession>A0ABT3TBJ0</accession>
<dbReference type="Proteomes" id="UP001143304">
    <property type="component" value="Unassembled WGS sequence"/>
</dbReference>
<protein>
    <recommendedName>
        <fullName evidence="3">DUF4382 domain-containing protein</fullName>
    </recommendedName>
</protein>
<dbReference type="RefSeq" id="WP_279251008.1">
    <property type="nucleotide sequence ID" value="NZ_SHNO01000003.1"/>
</dbReference>
<proteinExistence type="predicted"/>
<evidence type="ECO:0008006" key="3">
    <source>
        <dbReference type="Google" id="ProtNLM"/>
    </source>
</evidence>
<reference evidence="1" key="1">
    <citation type="submission" date="2019-02" db="EMBL/GenBank/DDBJ databases">
        <authorList>
            <person name="Li S.-H."/>
        </authorList>
    </citation>
    <scope>NUCLEOTIDE SEQUENCE</scope>
    <source>
        <strain evidence="1">IMCC11814</strain>
    </source>
</reference>
<keyword evidence="2" id="KW-1185">Reference proteome</keyword>
<organism evidence="1 2">
    <name type="scientific">Candidatus Marimicrobium litorale</name>
    <dbReference type="NCBI Taxonomy" id="2518991"/>
    <lineage>
        <taxon>Bacteria</taxon>
        <taxon>Pseudomonadati</taxon>
        <taxon>Pseudomonadota</taxon>
        <taxon>Gammaproteobacteria</taxon>
        <taxon>Cellvibrionales</taxon>
        <taxon>Halieaceae</taxon>
        <taxon>Marimicrobium</taxon>
    </lineage>
</organism>
<evidence type="ECO:0000313" key="1">
    <source>
        <dbReference type="EMBL" id="MCX2979220.1"/>
    </source>
</evidence>
<dbReference type="EMBL" id="SHNO01000003">
    <property type="protein sequence ID" value="MCX2979220.1"/>
    <property type="molecule type" value="Genomic_DNA"/>
</dbReference>
<evidence type="ECO:0000313" key="2">
    <source>
        <dbReference type="Proteomes" id="UP001143304"/>
    </source>
</evidence>
<comment type="caution">
    <text evidence="1">The sequence shown here is derived from an EMBL/GenBank/DDBJ whole genome shotgun (WGS) entry which is preliminary data.</text>
</comment>